<evidence type="ECO:0000313" key="2">
    <source>
        <dbReference type="EMBL" id="KAF7835113.1"/>
    </source>
</evidence>
<protein>
    <submittedName>
        <fullName evidence="2">Uncharacterized protein</fullName>
    </submittedName>
</protein>
<evidence type="ECO:0000256" key="1">
    <source>
        <dbReference type="SAM" id="MobiDB-lite"/>
    </source>
</evidence>
<keyword evidence="3" id="KW-1185">Reference proteome</keyword>
<name>A0A834WZA1_9FABA</name>
<feature type="region of interest" description="Disordered" evidence="1">
    <location>
        <begin position="137"/>
        <end position="177"/>
    </location>
</feature>
<dbReference type="Proteomes" id="UP000634136">
    <property type="component" value="Unassembled WGS sequence"/>
</dbReference>
<comment type="caution">
    <text evidence="2">The sequence shown here is derived from an EMBL/GenBank/DDBJ whole genome shotgun (WGS) entry which is preliminary data.</text>
</comment>
<feature type="region of interest" description="Disordered" evidence="1">
    <location>
        <begin position="1"/>
        <end position="74"/>
    </location>
</feature>
<gene>
    <name evidence="2" type="ORF">G2W53_009972</name>
</gene>
<sequence length="213" mass="23932">MELQERDRDLTPEEQENLKRNTKKIKTQGESTTVDPAQGVEHEESSPKPMEESPEGKEKKEEVIPHLDSENGESNIKSVKRALWVPDPAVNQSYKDKLVGINGRDKDLFVEEDAVEIEDLSEDELEEDLTGNEDFLLGTKNLSTQGGKTPIKSNESNPKAPTKHPTAIPKGRADKDAQMEEQLRAMRMFEKQNREVASSLVDLGATQVYSNFL</sequence>
<dbReference type="EMBL" id="JAAIUW010000004">
    <property type="protein sequence ID" value="KAF7835113.1"/>
    <property type="molecule type" value="Genomic_DNA"/>
</dbReference>
<evidence type="ECO:0000313" key="3">
    <source>
        <dbReference type="Proteomes" id="UP000634136"/>
    </source>
</evidence>
<accession>A0A834WZA1</accession>
<proteinExistence type="predicted"/>
<reference evidence="2" key="1">
    <citation type="submission" date="2020-09" db="EMBL/GenBank/DDBJ databases">
        <title>Genome-Enabled Discovery of Anthraquinone Biosynthesis in Senna tora.</title>
        <authorList>
            <person name="Kang S.-H."/>
            <person name="Pandey R.P."/>
            <person name="Lee C.-M."/>
            <person name="Sim J.-S."/>
            <person name="Jeong J.-T."/>
            <person name="Choi B.-S."/>
            <person name="Jung M."/>
            <person name="Ginzburg D."/>
            <person name="Zhao K."/>
            <person name="Won S.Y."/>
            <person name="Oh T.-J."/>
            <person name="Yu Y."/>
            <person name="Kim N.-H."/>
            <person name="Lee O.R."/>
            <person name="Lee T.-H."/>
            <person name="Bashyal P."/>
            <person name="Kim T.-S."/>
            <person name="Lee W.-H."/>
            <person name="Kawkins C."/>
            <person name="Kim C.-K."/>
            <person name="Kim J.S."/>
            <person name="Ahn B.O."/>
            <person name="Rhee S.Y."/>
            <person name="Sohng J.K."/>
        </authorList>
    </citation>
    <scope>NUCLEOTIDE SEQUENCE</scope>
    <source>
        <tissue evidence="2">Leaf</tissue>
    </source>
</reference>
<organism evidence="2 3">
    <name type="scientific">Senna tora</name>
    <dbReference type="NCBI Taxonomy" id="362788"/>
    <lineage>
        <taxon>Eukaryota</taxon>
        <taxon>Viridiplantae</taxon>
        <taxon>Streptophyta</taxon>
        <taxon>Embryophyta</taxon>
        <taxon>Tracheophyta</taxon>
        <taxon>Spermatophyta</taxon>
        <taxon>Magnoliopsida</taxon>
        <taxon>eudicotyledons</taxon>
        <taxon>Gunneridae</taxon>
        <taxon>Pentapetalae</taxon>
        <taxon>rosids</taxon>
        <taxon>fabids</taxon>
        <taxon>Fabales</taxon>
        <taxon>Fabaceae</taxon>
        <taxon>Caesalpinioideae</taxon>
        <taxon>Cassia clade</taxon>
        <taxon>Senna</taxon>
    </lineage>
</organism>
<feature type="compositionally biased region" description="Basic and acidic residues" evidence="1">
    <location>
        <begin position="40"/>
        <end position="69"/>
    </location>
</feature>
<dbReference type="AlphaFoldDB" id="A0A834WZA1"/>
<feature type="compositionally biased region" description="Polar residues" evidence="1">
    <location>
        <begin position="140"/>
        <end position="159"/>
    </location>
</feature>
<feature type="compositionally biased region" description="Basic and acidic residues" evidence="1">
    <location>
        <begin position="1"/>
        <end position="19"/>
    </location>
</feature>